<accession>A0AB38R1H7</accession>
<organism evidence="6 7">
    <name type="scientific">Parageobacillus thermoglucosidasius</name>
    <name type="common">Geobacillus thermoglucosidasius</name>
    <dbReference type="NCBI Taxonomy" id="1426"/>
    <lineage>
        <taxon>Bacteria</taxon>
        <taxon>Bacillati</taxon>
        <taxon>Bacillota</taxon>
        <taxon>Bacilli</taxon>
        <taxon>Bacillales</taxon>
        <taxon>Anoxybacillaceae</taxon>
        <taxon>Parageobacillus</taxon>
    </lineage>
</organism>
<evidence type="ECO:0000259" key="5">
    <source>
        <dbReference type="PROSITE" id="PS51898"/>
    </source>
</evidence>
<evidence type="ECO:0000313" key="6">
    <source>
        <dbReference type="EMBL" id="UOE77161.1"/>
    </source>
</evidence>
<gene>
    <name evidence="6" type="ORF">IMI45_04705</name>
</gene>
<proteinExistence type="inferred from homology"/>
<dbReference type="InterPro" id="IPR002104">
    <property type="entry name" value="Integrase_catalytic"/>
</dbReference>
<dbReference type="PANTHER" id="PTHR30349">
    <property type="entry name" value="PHAGE INTEGRASE-RELATED"/>
    <property type="match status" value="1"/>
</dbReference>
<feature type="domain" description="Tyr recombinase" evidence="5">
    <location>
        <begin position="1"/>
        <end position="138"/>
    </location>
</feature>
<feature type="compositionally biased region" description="Basic and acidic residues" evidence="4">
    <location>
        <begin position="1"/>
        <end position="18"/>
    </location>
</feature>
<dbReference type="EMBL" id="CP063414">
    <property type="protein sequence ID" value="UOE77161.1"/>
    <property type="molecule type" value="Genomic_DNA"/>
</dbReference>
<sequence length="152" mass="17938">MRSTKYGRETERHGKERSISPSRWRPKSKSWNCKEKKERLASSKPLWMDGKYNLILAHENGQPYHPRSVQRWWERFIERHNLKYINIHALRHTSATILINQGVHAKIILERLGHSDIKTTMNIYGQHAMKQADKLATEKLESVLKRSAKKSI</sequence>
<evidence type="ECO:0000256" key="1">
    <source>
        <dbReference type="ARBA" id="ARBA00008857"/>
    </source>
</evidence>
<reference evidence="6" key="1">
    <citation type="submission" date="2020-10" db="EMBL/GenBank/DDBJ databases">
        <authorList>
            <person name="Delgado J.A."/>
            <person name="Gonzalez J.M."/>
        </authorList>
    </citation>
    <scope>NUCLEOTIDE SEQUENCE</scope>
    <source>
        <strain evidence="6">23.6</strain>
    </source>
</reference>
<keyword evidence="2" id="KW-0238">DNA-binding</keyword>
<feature type="region of interest" description="Disordered" evidence="4">
    <location>
        <begin position="1"/>
        <end position="31"/>
    </location>
</feature>
<dbReference type="GO" id="GO:0006310">
    <property type="term" value="P:DNA recombination"/>
    <property type="evidence" value="ECO:0007669"/>
    <property type="project" value="UniProtKB-KW"/>
</dbReference>
<dbReference type="Pfam" id="PF00589">
    <property type="entry name" value="Phage_integrase"/>
    <property type="match status" value="1"/>
</dbReference>
<dbReference type="GO" id="GO:0015074">
    <property type="term" value="P:DNA integration"/>
    <property type="evidence" value="ECO:0007669"/>
    <property type="project" value="InterPro"/>
</dbReference>
<dbReference type="Proteomes" id="UP001058458">
    <property type="component" value="Chromosome"/>
</dbReference>
<dbReference type="InterPro" id="IPR013762">
    <property type="entry name" value="Integrase-like_cat_sf"/>
</dbReference>
<evidence type="ECO:0000256" key="2">
    <source>
        <dbReference type="ARBA" id="ARBA00023125"/>
    </source>
</evidence>
<protein>
    <submittedName>
        <fullName evidence="6">Tyrosine-type recombinase/integrase</fullName>
    </submittedName>
</protein>
<dbReference type="PROSITE" id="PS51898">
    <property type="entry name" value="TYR_RECOMBINASE"/>
    <property type="match status" value="1"/>
</dbReference>
<evidence type="ECO:0000313" key="7">
    <source>
        <dbReference type="Proteomes" id="UP001058458"/>
    </source>
</evidence>
<dbReference type="InterPro" id="IPR050090">
    <property type="entry name" value="Tyrosine_recombinase_XerCD"/>
</dbReference>
<dbReference type="SUPFAM" id="SSF56349">
    <property type="entry name" value="DNA breaking-rejoining enzymes"/>
    <property type="match status" value="1"/>
</dbReference>
<dbReference type="RefSeq" id="WP_256834413.1">
    <property type="nucleotide sequence ID" value="NZ_CP063414.1"/>
</dbReference>
<dbReference type="PANTHER" id="PTHR30349:SF41">
    <property type="entry name" value="INTEGRASE_RECOMBINASE PROTEIN MJ0367-RELATED"/>
    <property type="match status" value="1"/>
</dbReference>
<dbReference type="AlphaFoldDB" id="A0AB38R1H7"/>
<evidence type="ECO:0000256" key="3">
    <source>
        <dbReference type="ARBA" id="ARBA00023172"/>
    </source>
</evidence>
<name>A0AB38R1H7_PARTM</name>
<dbReference type="InterPro" id="IPR011010">
    <property type="entry name" value="DNA_brk_join_enz"/>
</dbReference>
<dbReference type="Gene3D" id="1.10.443.10">
    <property type="entry name" value="Intergrase catalytic core"/>
    <property type="match status" value="1"/>
</dbReference>
<evidence type="ECO:0000256" key="4">
    <source>
        <dbReference type="SAM" id="MobiDB-lite"/>
    </source>
</evidence>
<dbReference type="GO" id="GO:0003677">
    <property type="term" value="F:DNA binding"/>
    <property type="evidence" value="ECO:0007669"/>
    <property type="project" value="UniProtKB-KW"/>
</dbReference>
<keyword evidence="3" id="KW-0233">DNA recombination</keyword>
<comment type="similarity">
    <text evidence="1">Belongs to the 'phage' integrase family.</text>
</comment>